<dbReference type="AlphaFoldDB" id="X1D4J2"/>
<reference evidence="1" key="1">
    <citation type="journal article" date="2014" name="Front. Microbiol.">
        <title>High frequency of phylogenetically diverse reductive dehalogenase-homologous genes in deep subseafloor sedimentary metagenomes.</title>
        <authorList>
            <person name="Kawai M."/>
            <person name="Futagami T."/>
            <person name="Toyoda A."/>
            <person name="Takaki Y."/>
            <person name="Nishi S."/>
            <person name="Hori S."/>
            <person name="Arai W."/>
            <person name="Tsubouchi T."/>
            <person name="Morono Y."/>
            <person name="Uchiyama I."/>
            <person name="Ito T."/>
            <person name="Fujiyama A."/>
            <person name="Inagaki F."/>
            <person name="Takami H."/>
        </authorList>
    </citation>
    <scope>NUCLEOTIDE SEQUENCE</scope>
    <source>
        <strain evidence="1">Expedition CK06-06</strain>
    </source>
</reference>
<protein>
    <submittedName>
        <fullName evidence="1">Uncharacterized protein</fullName>
    </submittedName>
</protein>
<proteinExistence type="predicted"/>
<gene>
    <name evidence="1" type="ORF">S01H4_61953</name>
</gene>
<organism evidence="1">
    <name type="scientific">marine sediment metagenome</name>
    <dbReference type="NCBI Taxonomy" id="412755"/>
    <lineage>
        <taxon>unclassified sequences</taxon>
        <taxon>metagenomes</taxon>
        <taxon>ecological metagenomes</taxon>
    </lineage>
</organism>
<evidence type="ECO:0000313" key="1">
    <source>
        <dbReference type="EMBL" id="GAH15122.1"/>
    </source>
</evidence>
<dbReference type="EMBL" id="BART01036850">
    <property type="protein sequence ID" value="GAH15122.1"/>
    <property type="molecule type" value="Genomic_DNA"/>
</dbReference>
<sequence length="66" mass="7113">MGGGLKGTGVPFALRKFRTDHPIKNKANEKIGKAKMIESGRGNIAVMPNNRSTCKATTTKENVNRA</sequence>
<accession>X1D4J2</accession>
<comment type="caution">
    <text evidence="1">The sequence shown here is derived from an EMBL/GenBank/DDBJ whole genome shotgun (WGS) entry which is preliminary data.</text>
</comment>
<name>X1D4J2_9ZZZZ</name>